<reference evidence="3" key="1">
    <citation type="submission" date="2023-07" db="EMBL/GenBank/DDBJ databases">
        <authorList>
            <person name="Yue Y."/>
        </authorList>
    </citation>
    <scope>NUCLEOTIDE SEQUENCE [LARGE SCALE GENOMIC DNA]</scope>
    <source>
        <strain evidence="3">D23</strain>
    </source>
</reference>
<dbReference type="EMBL" id="JAIUJR010000028">
    <property type="protein sequence ID" value="MCA0133932.1"/>
    <property type="molecule type" value="Genomic_DNA"/>
</dbReference>
<evidence type="ECO:0000256" key="1">
    <source>
        <dbReference type="SAM" id="Phobius"/>
    </source>
</evidence>
<sequence length="253" mass="29359">MIKFFRKIRQKLLSENKFSKYLIYAIGEIILVVIGILIALQINNADTHRKETQTLHGYLRSIRNNIESDKKQIEAIIAFRDSVKFYSQKVVQLSHQNEITLKEFLPVVHDEYNVFYDQYLEINPSGFEGLKNSGYLGMIQGSKIENLINDYYLVYNTVNKQEKSLNDFIENMEVLGFQENAFTEIMQILRMPDVEEYFASHQDQIKAIINHPSIQGANLRGSIVGGLFNEYKKLLSIGQQLLVEINKIVENQE</sequence>
<keyword evidence="1" id="KW-0812">Transmembrane</keyword>
<comment type="caution">
    <text evidence="2">The sequence shown here is derived from an EMBL/GenBank/DDBJ whole genome shotgun (WGS) entry which is preliminary data.</text>
</comment>
<organism evidence="2 3">
    <name type="scientific">Winogradskyella alexanderae</name>
    <dbReference type="NCBI Taxonomy" id="2877123"/>
    <lineage>
        <taxon>Bacteria</taxon>
        <taxon>Pseudomonadati</taxon>
        <taxon>Bacteroidota</taxon>
        <taxon>Flavobacteriia</taxon>
        <taxon>Flavobacteriales</taxon>
        <taxon>Flavobacteriaceae</taxon>
        <taxon>Winogradskyella</taxon>
    </lineage>
</organism>
<keyword evidence="1" id="KW-0472">Membrane</keyword>
<keyword evidence="1" id="KW-1133">Transmembrane helix</keyword>
<proteinExistence type="predicted"/>
<gene>
    <name evidence="2" type="ORF">LBU54_15170</name>
</gene>
<keyword evidence="3" id="KW-1185">Reference proteome</keyword>
<evidence type="ECO:0000313" key="3">
    <source>
        <dbReference type="Proteomes" id="UP001198901"/>
    </source>
</evidence>
<dbReference type="RefSeq" id="WP_224531952.1">
    <property type="nucleotide sequence ID" value="NZ_JAIUJR010000028.1"/>
</dbReference>
<name>A0ABS7XV76_9FLAO</name>
<accession>A0ABS7XV76</accession>
<protein>
    <submittedName>
        <fullName evidence="2">Uncharacterized protein</fullName>
    </submittedName>
</protein>
<evidence type="ECO:0000313" key="2">
    <source>
        <dbReference type="EMBL" id="MCA0133932.1"/>
    </source>
</evidence>
<dbReference type="Proteomes" id="UP001198901">
    <property type="component" value="Unassembled WGS sequence"/>
</dbReference>
<feature type="transmembrane region" description="Helical" evidence="1">
    <location>
        <begin position="21"/>
        <end position="42"/>
    </location>
</feature>